<organism evidence="2">
    <name type="scientific">viral metagenome</name>
    <dbReference type="NCBI Taxonomy" id="1070528"/>
    <lineage>
        <taxon>unclassified sequences</taxon>
        <taxon>metagenomes</taxon>
        <taxon>organismal metagenomes</taxon>
    </lineage>
</organism>
<sequence>MLSKSIQKSLYKEVCSDVVGRLSVGLGVSKESLMGLLLEEREEVLDGCSKVLDGGGGSMDGCSKVLGSSVLPWCGFVIEECCRGLKLNNGLHTQCNRSRGEKDYCMSCVKLMEKNGGSLPYGSVDDRLKCDILDYIDPKGKATIPFANVMKKLNISKEEALKEAEKLGWTIPECHFEEKKGKRGRPSKAKDTSAEDTASECSEGEKKKRGRPKKNKEVVSNNAGEDLIASLLEQENTSGADTKGKEEEELIEEEVEEEDEDETKVIKFDIEGKTYLKSEDNVLYDMESHDAIGLWNDETKKIEEIPDEDED</sequence>
<dbReference type="Pfam" id="PF02178">
    <property type="entry name" value="AT_hook"/>
    <property type="match status" value="2"/>
</dbReference>
<accession>A0A6C0CZE8</accession>
<dbReference type="EMBL" id="MN739502">
    <property type="protein sequence ID" value="QHT08825.1"/>
    <property type="molecule type" value="Genomic_DNA"/>
</dbReference>
<evidence type="ECO:0000256" key="1">
    <source>
        <dbReference type="SAM" id="MobiDB-lite"/>
    </source>
</evidence>
<dbReference type="SMART" id="SM00384">
    <property type="entry name" value="AT_hook"/>
    <property type="match status" value="2"/>
</dbReference>
<reference evidence="2" key="1">
    <citation type="journal article" date="2020" name="Nature">
        <title>Giant virus diversity and host interactions through global metagenomics.</title>
        <authorList>
            <person name="Schulz F."/>
            <person name="Roux S."/>
            <person name="Paez-Espino D."/>
            <person name="Jungbluth S."/>
            <person name="Walsh D.A."/>
            <person name="Denef V.J."/>
            <person name="McMahon K.D."/>
            <person name="Konstantinidis K.T."/>
            <person name="Eloe-Fadrosh E.A."/>
            <person name="Kyrpides N.C."/>
            <person name="Woyke T."/>
        </authorList>
    </citation>
    <scope>NUCLEOTIDE SEQUENCE</scope>
    <source>
        <strain evidence="2">GVMAG-M-3300023109-53</strain>
    </source>
</reference>
<evidence type="ECO:0000313" key="2">
    <source>
        <dbReference type="EMBL" id="QHT08825.1"/>
    </source>
</evidence>
<feature type="compositionally biased region" description="Acidic residues" evidence="1">
    <location>
        <begin position="247"/>
        <end position="262"/>
    </location>
</feature>
<protein>
    <submittedName>
        <fullName evidence="2">Uncharacterized protein</fullName>
    </submittedName>
</protein>
<name>A0A6C0CZE8_9ZZZZ</name>
<dbReference type="GO" id="GO:0003677">
    <property type="term" value="F:DNA binding"/>
    <property type="evidence" value="ECO:0007669"/>
    <property type="project" value="InterPro"/>
</dbReference>
<dbReference type="InterPro" id="IPR017956">
    <property type="entry name" value="AT_hook_DNA-bd_motif"/>
</dbReference>
<dbReference type="AlphaFoldDB" id="A0A6C0CZE8"/>
<proteinExistence type="predicted"/>
<feature type="region of interest" description="Disordered" evidence="1">
    <location>
        <begin position="178"/>
        <end position="262"/>
    </location>
</feature>